<dbReference type="Proteomes" id="UP000076871">
    <property type="component" value="Unassembled WGS sequence"/>
</dbReference>
<evidence type="ECO:0000256" key="1">
    <source>
        <dbReference type="SAM" id="MobiDB-lite"/>
    </source>
</evidence>
<dbReference type="InParanoid" id="A0A165D515"/>
<evidence type="ECO:0000313" key="2">
    <source>
        <dbReference type="EMBL" id="KZT04167.1"/>
    </source>
</evidence>
<dbReference type="AlphaFoldDB" id="A0A165D515"/>
<gene>
    <name evidence="2" type="ORF">LAESUDRAFT_728392</name>
</gene>
<evidence type="ECO:0000313" key="3">
    <source>
        <dbReference type="Proteomes" id="UP000076871"/>
    </source>
</evidence>
<dbReference type="RefSeq" id="XP_040761907.1">
    <property type="nucleotide sequence ID" value="XM_040909432.1"/>
</dbReference>
<dbReference type="EMBL" id="KV427638">
    <property type="protein sequence ID" value="KZT04167.1"/>
    <property type="molecule type" value="Genomic_DNA"/>
</dbReference>
<name>A0A165D515_9APHY</name>
<feature type="region of interest" description="Disordered" evidence="1">
    <location>
        <begin position="1"/>
        <end position="33"/>
    </location>
</feature>
<feature type="region of interest" description="Disordered" evidence="1">
    <location>
        <begin position="56"/>
        <end position="107"/>
    </location>
</feature>
<keyword evidence="3" id="KW-1185">Reference proteome</keyword>
<sequence>MGRSGNPMTYMDGPHNVRLTMPQPIPPPESSHTLRKGLWSCHEVNGQIVITEQMPAQEAETFGSSDADLGRLSRAPRATASSTERVRQAPVGPRPHDIILSYRPRQR</sequence>
<organism evidence="2 3">
    <name type="scientific">Laetiporus sulphureus 93-53</name>
    <dbReference type="NCBI Taxonomy" id="1314785"/>
    <lineage>
        <taxon>Eukaryota</taxon>
        <taxon>Fungi</taxon>
        <taxon>Dikarya</taxon>
        <taxon>Basidiomycota</taxon>
        <taxon>Agaricomycotina</taxon>
        <taxon>Agaricomycetes</taxon>
        <taxon>Polyporales</taxon>
        <taxon>Laetiporus</taxon>
    </lineage>
</organism>
<dbReference type="GeneID" id="63826461"/>
<proteinExistence type="predicted"/>
<accession>A0A165D515</accession>
<reference evidence="2 3" key="1">
    <citation type="journal article" date="2016" name="Mol. Biol. Evol.">
        <title>Comparative Genomics of Early-Diverging Mushroom-Forming Fungi Provides Insights into the Origins of Lignocellulose Decay Capabilities.</title>
        <authorList>
            <person name="Nagy L.G."/>
            <person name="Riley R."/>
            <person name="Tritt A."/>
            <person name="Adam C."/>
            <person name="Daum C."/>
            <person name="Floudas D."/>
            <person name="Sun H."/>
            <person name="Yadav J.S."/>
            <person name="Pangilinan J."/>
            <person name="Larsson K.H."/>
            <person name="Matsuura K."/>
            <person name="Barry K."/>
            <person name="Labutti K."/>
            <person name="Kuo R."/>
            <person name="Ohm R.A."/>
            <person name="Bhattacharya S.S."/>
            <person name="Shirouzu T."/>
            <person name="Yoshinaga Y."/>
            <person name="Martin F.M."/>
            <person name="Grigoriev I.V."/>
            <person name="Hibbett D.S."/>
        </authorList>
    </citation>
    <scope>NUCLEOTIDE SEQUENCE [LARGE SCALE GENOMIC DNA]</scope>
    <source>
        <strain evidence="2 3">93-53</strain>
    </source>
</reference>
<protein>
    <submittedName>
        <fullName evidence="2">Uncharacterized protein</fullName>
    </submittedName>
</protein>